<evidence type="ECO:0000313" key="1">
    <source>
        <dbReference type="EMBL" id="GAA5167367.1"/>
    </source>
</evidence>
<comment type="caution">
    <text evidence="1">The sequence shown here is derived from an EMBL/GenBank/DDBJ whole genome shotgun (WGS) entry which is preliminary data.</text>
</comment>
<keyword evidence="2" id="KW-1185">Reference proteome</keyword>
<evidence type="ECO:0008006" key="3">
    <source>
        <dbReference type="Google" id="ProtNLM"/>
    </source>
</evidence>
<dbReference type="EMBL" id="BAABLD010000008">
    <property type="protein sequence ID" value="GAA5167367.1"/>
    <property type="molecule type" value="Genomic_DNA"/>
</dbReference>
<dbReference type="PROSITE" id="PS51257">
    <property type="entry name" value="PROKAR_LIPOPROTEIN"/>
    <property type="match status" value="1"/>
</dbReference>
<organism evidence="1 2">
    <name type="scientific">Viridibacterium curvum</name>
    <dbReference type="NCBI Taxonomy" id="1101404"/>
    <lineage>
        <taxon>Bacteria</taxon>
        <taxon>Pseudomonadati</taxon>
        <taxon>Pseudomonadota</taxon>
        <taxon>Betaproteobacteria</taxon>
        <taxon>Rhodocyclales</taxon>
        <taxon>Rhodocyclaceae</taxon>
        <taxon>Viridibacterium</taxon>
    </lineage>
</organism>
<dbReference type="Proteomes" id="UP001500547">
    <property type="component" value="Unassembled WGS sequence"/>
</dbReference>
<sequence length="145" mass="15805">MPRHIAAFLLAGLSLGGCATKPPPVIEGRFFQHSSTDGLIRTEIVFPHVGGCRYLANEIASNFYSGTIRCNATSASLPYVTSLTAPYVSSTDRRAPILEASYLERKDCEKTTAEENRRYPSRRVQCLARKDLPADTQSAPSPSGL</sequence>
<name>A0ABP9QUF7_9RHOO</name>
<protein>
    <recommendedName>
        <fullName evidence="3">Lipoprotein</fullName>
    </recommendedName>
</protein>
<reference evidence="2" key="1">
    <citation type="journal article" date="2019" name="Int. J. Syst. Evol. Microbiol.">
        <title>The Global Catalogue of Microorganisms (GCM) 10K type strain sequencing project: providing services to taxonomists for standard genome sequencing and annotation.</title>
        <authorList>
            <consortium name="The Broad Institute Genomics Platform"/>
            <consortium name="The Broad Institute Genome Sequencing Center for Infectious Disease"/>
            <person name="Wu L."/>
            <person name="Ma J."/>
        </authorList>
    </citation>
    <scope>NUCLEOTIDE SEQUENCE [LARGE SCALE GENOMIC DNA]</scope>
    <source>
        <strain evidence="2">JCM 18715</strain>
    </source>
</reference>
<proteinExistence type="predicted"/>
<gene>
    <name evidence="1" type="ORF">GCM10025770_25900</name>
</gene>
<evidence type="ECO:0000313" key="2">
    <source>
        <dbReference type="Proteomes" id="UP001500547"/>
    </source>
</evidence>
<accession>A0ABP9QUF7</accession>